<keyword evidence="2" id="KW-0808">Transferase</keyword>
<evidence type="ECO:0000313" key="2">
    <source>
        <dbReference type="EMBL" id="TFB18540.1"/>
    </source>
</evidence>
<organism evidence="2 3">
    <name type="scientific">Filobacillus milosensis</name>
    <dbReference type="NCBI Taxonomy" id="94137"/>
    <lineage>
        <taxon>Bacteria</taxon>
        <taxon>Bacillati</taxon>
        <taxon>Bacillota</taxon>
        <taxon>Bacilli</taxon>
        <taxon>Bacillales</taxon>
        <taxon>Bacillaceae</taxon>
        <taxon>Filobacillus</taxon>
    </lineage>
</organism>
<dbReference type="CDD" id="cd04301">
    <property type="entry name" value="NAT_SF"/>
    <property type="match status" value="1"/>
</dbReference>
<dbReference type="InterPro" id="IPR000182">
    <property type="entry name" value="GNAT_dom"/>
</dbReference>
<accession>A0A4Y8IHK9</accession>
<dbReference type="InterPro" id="IPR016181">
    <property type="entry name" value="Acyl_CoA_acyltransferase"/>
</dbReference>
<dbReference type="SUPFAM" id="SSF55729">
    <property type="entry name" value="Acyl-CoA N-acyltransferases (Nat)"/>
    <property type="match status" value="1"/>
</dbReference>
<dbReference type="EMBL" id="SOPW01000013">
    <property type="protein sequence ID" value="TFB18540.1"/>
    <property type="molecule type" value="Genomic_DNA"/>
</dbReference>
<sequence>MSYEIIKATSNDRELLQNLLQLYFYDFSEFIDIDLEENGRYKSYPYLDAYWEEDNRFPYLIKYNDQLAGLVLVRWIEEDSRSFFSIAEFFIMKKYRRLGLGKRVAIDMFQRYKGKWEVFQTDTNIPAQHFWKGVIDEFTGGKFTNRHDKKNDSRVTIQEFVS</sequence>
<dbReference type="Proteomes" id="UP000297975">
    <property type="component" value="Unassembled WGS sequence"/>
</dbReference>
<feature type="domain" description="N-acetyltransferase" evidence="1">
    <location>
        <begin position="17"/>
        <end position="153"/>
    </location>
</feature>
<gene>
    <name evidence="2" type="ORF">E3U55_12175</name>
</gene>
<dbReference type="Gene3D" id="3.40.630.30">
    <property type="match status" value="1"/>
</dbReference>
<comment type="caution">
    <text evidence="2">The sequence shown here is derived from an EMBL/GenBank/DDBJ whole genome shotgun (WGS) entry which is preliminary data.</text>
</comment>
<dbReference type="PROSITE" id="PS51186">
    <property type="entry name" value="GNAT"/>
    <property type="match status" value="1"/>
</dbReference>
<evidence type="ECO:0000259" key="1">
    <source>
        <dbReference type="PROSITE" id="PS51186"/>
    </source>
</evidence>
<dbReference type="GO" id="GO:0016747">
    <property type="term" value="F:acyltransferase activity, transferring groups other than amino-acyl groups"/>
    <property type="evidence" value="ECO:0007669"/>
    <property type="project" value="InterPro"/>
</dbReference>
<protein>
    <submittedName>
        <fullName evidence="2">GNAT family N-acetyltransferase</fullName>
    </submittedName>
</protein>
<reference evidence="2 3" key="1">
    <citation type="submission" date="2019-03" db="EMBL/GenBank/DDBJ databases">
        <authorList>
            <person name="He R.-H."/>
        </authorList>
    </citation>
    <scope>NUCLEOTIDE SEQUENCE [LARGE SCALE GENOMIC DNA]</scope>
    <source>
        <strain evidence="3">SH 714</strain>
    </source>
</reference>
<proteinExistence type="predicted"/>
<keyword evidence="3" id="KW-1185">Reference proteome</keyword>
<dbReference type="Pfam" id="PF00583">
    <property type="entry name" value="Acetyltransf_1"/>
    <property type="match status" value="1"/>
</dbReference>
<dbReference type="RefSeq" id="WP_134340745.1">
    <property type="nucleotide sequence ID" value="NZ_SOPW01000013.1"/>
</dbReference>
<dbReference type="OrthoDB" id="8479334at2"/>
<name>A0A4Y8IHK9_9BACI</name>
<evidence type="ECO:0000313" key="3">
    <source>
        <dbReference type="Proteomes" id="UP000297975"/>
    </source>
</evidence>
<dbReference type="AlphaFoldDB" id="A0A4Y8IHK9"/>